<comment type="subcellular location">
    <subcellularLocation>
        <location evidence="1">Cell outer membrane</location>
    </subcellularLocation>
</comment>
<evidence type="ECO:0000256" key="2">
    <source>
        <dbReference type="SAM" id="SignalP"/>
    </source>
</evidence>
<feature type="chain" id="PRO_5020298516" evidence="2">
    <location>
        <begin position="26"/>
        <end position="202"/>
    </location>
</feature>
<dbReference type="OrthoDB" id="9807574at2"/>
<feature type="signal peptide" evidence="2">
    <location>
        <begin position="1"/>
        <end position="25"/>
    </location>
</feature>
<sequence length="202" mass="21524">MNKQRSLLALAAAAALMLPVMASQAAEGPWLVRARAVNLDPSNKDTVAVTDVSINSKVIPELDISYFITPNIAAELILTYPQKQDVSSTAHGGKIGTLKHLPPTLTLQYHFMPEGSVRPYVGAGLNYTNFSSVKLPAGFDVDRSSFGAAFQAGVDIPVGKGVYLNLDLKKVYIRTDLLAGGTSIGKVKIDPILAGVGIGWRF</sequence>
<keyword evidence="2" id="KW-0732">Signal</keyword>
<reference evidence="3 4" key="1">
    <citation type="submission" date="2019-02" db="EMBL/GenBank/DDBJ databases">
        <title>Aquabacterium sp. strain KMB7.</title>
        <authorList>
            <person name="Chen W.-M."/>
        </authorList>
    </citation>
    <scope>NUCLEOTIDE SEQUENCE [LARGE SCALE GENOMIC DNA]</scope>
    <source>
        <strain evidence="3 4">KMB7</strain>
    </source>
</reference>
<protein>
    <submittedName>
        <fullName evidence="3">OmpW family protein</fullName>
    </submittedName>
</protein>
<gene>
    <name evidence="3" type="ORF">EYS42_14830</name>
</gene>
<dbReference type="AlphaFoldDB" id="A0A4Q9H2H2"/>
<dbReference type="GO" id="GO:0009279">
    <property type="term" value="C:cell outer membrane"/>
    <property type="evidence" value="ECO:0007669"/>
    <property type="project" value="UniProtKB-SubCell"/>
</dbReference>
<evidence type="ECO:0000313" key="3">
    <source>
        <dbReference type="EMBL" id="TBO28278.1"/>
    </source>
</evidence>
<dbReference type="Proteomes" id="UP000292120">
    <property type="component" value="Unassembled WGS sequence"/>
</dbReference>
<dbReference type="Gene3D" id="2.40.160.20">
    <property type="match status" value="1"/>
</dbReference>
<dbReference type="PANTHER" id="PTHR36920:SF1">
    <property type="entry name" value="OUTER MEMBRANE PROTEIN W"/>
    <property type="match status" value="1"/>
</dbReference>
<dbReference type="Pfam" id="PF03922">
    <property type="entry name" value="OmpW"/>
    <property type="match status" value="1"/>
</dbReference>
<proteinExistence type="predicted"/>
<accession>A0A4Q9H2H2</accession>
<organism evidence="3 4">
    <name type="scientific">Aquabacterium lacunae</name>
    <dbReference type="NCBI Taxonomy" id="2528630"/>
    <lineage>
        <taxon>Bacteria</taxon>
        <taxon>Pseudomonadati</taxon>
        <taxon>Pseudomonadota</taxon>
        <taxon>Betaproteobacteria</taxon>
        <taxon>Burkholderiales</taxon>
        <taxon>Aquabacterium</taxon>
    </lineage>
</organism>
<dbReference type="InterPro" id="IPR011250">
    <property type="entry name" value="OMP/PagP_B-barrel"/>
</dbReference>
<dbReference type="EMBL" id="SIXI01000007">
    <property type="protein sequence ID" value="TBO28278.1"/>
    <property type="molecule type" value="Genomic_DNA"/>
</dbReference>
<comment type="caution">
    <text evidence="3">The sequence shown here is derived from an EMBL/GenBank/DDBJ whole genome shotgun (WGS) entry which is preliminary data.</text>
</comment>
<dbReference type="GO" id="GO:0055085">
    <property type="term" value="P:transmembrane transport"/>
    <property type="evidence" value="ECO:0007669"/>
    <property type="project" value="TreeGrafter"/>
</dbReference>
<dbReference type="InterPro" id="IPR005618">
    <property type="entry name" value="OMPW"/>
</dbReference>
<evidence type="ECO:0000313" key="4">
    <source>
        <dbReference type="Proteomes" id="UP000292120"/>
    </source>
</evidence>
<name>A0A4Q9H2H2_9BURK</name>
<dbReference type="RefSeq" id="WP_130968975.1">
    <property type="nucleotide sequence ID" value="NZ_SIXI01000007.1"/>
</dbReference>
<dbReference type="PANTHER" id="PTHR36920">
    <property type="match status" value="1"/>
</dbReference>
<evidence type="ECO:0000256" key="1">
    <source>
        <dbReference type="ARBA" id="ARBA00004442"/>
    </source>
</evidence>
<dbReference type="SUPFAM" id="SSF56925">
    <property type="entry name" value="OMPA-like"/>
    <property type="match status" value="1"/>
</dbReference>
<keyword evidence="4" id="KW-1185">Reference proteome</keyword>